<gene>
    <name evidence="1" type="ORF">QV13_17650</name>
</gene>
<keyword evidence="2" id="KW-1185">Reference proteome</keyword>
<dbReference type="InterPro" id="IPR019632">
    <property type="entry name" value="DUF2497"/>
</dbReference>
<organism evidence="1 2">
    <name type="scientific">Mesorhizobium hungaricum</name>
    <dbReference type="NCBI Taxonomy" id="1566387"/>
    <lineage>
        <taxon>Bacteria</taxon>
        <taxon>Pseudomonadati</taxon>
        <taxon>Pseudomonadota</taxon>
        <taxon>Alphaproteobacteria</taxon>
        <taxon>Hyphomicrobiales</taxon>
        <taxon>Phyllobacteriaceae</taxon>
        <taxon>Mesorhizobium</taxon>
    </lineage>
</organism>
<dbReference type="Pfam" id="PF10691">
    <property type="entry name" value="DUF2497"/>
    <property type="match status" value="1"/>
</dbReference>
<comment type="caution">
    <text evidence="1">The sequence shown here is derived from an EMBL/GenBank/DDBJ whole genome shotgun (WGS) entry which is preliminary data.</text>
</comment>
<dbReference type="RefSeq" id="WP_024924824.1">
    <property type="nucleotide sequence ID" value="NZ_MDEO01000035.1"/>
</dbReference>
<evidence type="ECO:0008006" key="3">
    <source>
        <dbReference type="Google" id="ProtNLM"/>
    </source>
</evidence>
<dbReference type="Proteomes" id="UP000094412">
    <property type="component" value="Unassembled WGS sequence"/>
</dbReference>
<protein>
    <recommendedName>
        <fullName evidence="3">DUF2497 domain-containing protein</fullName>
    </recommendedName>
</protein>
<proteinExistence type="predicted"/>
<evidence type="ECO:0000313" key="1">
    <source>
        <dbReference type="EMBL" id="OCX14321.1"/>
    </source>
</evidence>
<dbReference type="STRING" id="1566387.QV13_17650"/>
<dbReference type="OrthoDB" id="7189469at2"/>
<reference evidence="1 2" key="1">
    <citation type="submission" date="2016-08" db="EMBL/GenBank/DDBJ databases">
        <title>Whole genome sequence of Mesorhizobium sp. strain UASWS1009 isolated from industrial sewage.</title>
        <authorList>
            <person name="Crovadore J."/>
            <person name="Calmin G."/>
            <person name="Chablais R."/>
            <person name="Cochard B."/>
            <person name="Lefort F."/>
        </authorList>
    </citation>
    <scope>NUCLEOTIDE SEQUENCE [LARGE SCALE GENOMIC DNA]</scope>
    <source>
        <strain evidence="1 2">UASWS1009</strain>
    </source>
</reference>
<dbReference type="AlphaFoldDB" id="A0A1C2DHT8"/>
<dbReference type="EMBL" id="MDEO01000035">
    <property type="protein sequence ID" value="OCX14321.1"/>
    <property type="molecule type" value="Genomic_DNA"/>
</dbReference>
<accession>A0A1C2DHT8</accession>
<sequence>MATASSAQREPSMEEILASIRRIIEDSDTGRKPAQDLSEIQLASEADVSPVAVVETTSPEVAAFRSELRAEPQAPKPITLADVQAQLVTAVAEPERPAAPVITLAEVGARTITERPQADESPAAEAEVAETVPASWLREVEHEPVGEPARVETFAVRGGEDDVAREPARIAAARQHVEHLSSVETAPLRPSLISEQASRQVAASFEELSEAFASRGKKSFDDMAAEMLQPMLQDWLDNNLPILVERLVREEIERIARGA</sequence>
<name>A0A1C2DHT8_9HYPH</name>
<evidence type="ECO:0000313" key="2">
    <source>
        <dbReference type="Proteomes" id="UP000094412"/>
    </source>
</evidence>